<dbReference type="PANTHER" id="PTHR43493:SF5">
    <property type="entry name" value="DNA GYRASE SUBUNIT A, CHLOROPLASTIC_MITOCHONDRIAL"/>
    <property type="match status" value="1"/>
</dbReference>
<feature type="domain" description="Topo IIA-type catalytic" evidence="9">
    <location>
        <begin position="141"/>
        <end position="617"/>
    </location>
</feature>
<proteinExistence type="inferred from homology"/>
<feature type="compositionally biased region" description="Low complexity" evidence="8">
    <location>
        <begin position="95"/>
        <end position="104"/>
    </location>
</feature>
<feature type="compositionally biased region" description="Basic residues" evidence="8">
    <location>
        <begin position="82"/>
        <end position="94"/>
    </location>
</feature>
<dbReference type="GO" id="GO:0003677">
    <property type="term" value="F:DNA binding"/>
    <property type="evidence" value="ECO:0007669"/>
    <property type="project" value="UniProtKB-UniRule"/>
</dbReference>
<dbReference type="STRING" id="1764295.A0A5B8MRG7"/>
<dbReference type="InterPro" id="IPR002205">
    <property type="entry name" value="Topo_IIA_dom_A"/>
</dbReference>
<dbReference type="Proteomes" id="UP000316726">
    <property type="component" value="Chromosome 9"/>
</dbReference>
<dbReference type="FunFam" id="3.90.199.10:FF:000001">
    <property type="entry name" value="DNA gyrase subunit A"/>
    <property type="match status" value="1"/>
</dbReference>
<dbReference type="NCBIfam" id="TIGR01063">
    <property type="entry name" value="gyrA"/>
    <property type="match status" value="1"/>
</dbReference>
<dbReference type="GO" id="GO:0003918">
    <property type="term" value="F:DNA topoisomerase type II (double strand cut, ATP-hydrolyzing) activity"/>
    <property type="evidence" value="ECO:0007669"/>
    <property type="project" value="UniProtKB-EC"/>
</dbReference>
<dbReference type="Gene3D" id="2.120.10.90">
    <property type="entry name" value="DNA gyrase/topoisomerase IV, subunit A, C-terminal"/>
    <property type="match status" value="1"/>
</dbReference>
<dbReference type="EMBL" id="CP031042">
    <property type="protein sequence ID" value="QDZ23076.1"/>
    <property type="molecule type" value="Genomic_DNA"/>
</dbReference>
<evidence type="ECO:0000313" key="10">
    <source>
        <dbReference type="EMBL" id="QDZ23076.1"/>
    </source>
</evidence>
<dbReference type="SUPFAM" id="SSF56719">
    <property type="entry name" value="Type II DNA topoisomerase"/>
    <property type="match status" value="1"/>
</dbReference>
<dbReference type="SUPFAM" id="SSF101904">
    <property type="entry name" value="GyrA/ParC C-terminal domain-like"/>
    <property type="match status" value="1"/>
</dbReference>
<comment type="similarity">
    <text evidence="2">Belongs to the type II topoisomerase GyrA/ParC subunit family.</text>
</comment>
<dbReference type="FunFam" id="3.30.1360.40:FF:000002">
    <property type="entry name" value="DNA gyrase subunit A"/>
    <property type="match status" value="1"/>
</dbReference>
<dbReference type="NCBIfam" id="NF004043">
    <property type="entry name" value="PRK05560.1"/>
    <property type="match status" value="1"/>
</dbReference>
<dbReference type="InterPro" id="IPR035516">
    <property type="entry name" value="Gyrase/topoIV_suA_C"/>
</dbReference>
<sequence>MGPKASAQWSQVASRRSISYWICRSFSASAVESSTVAAAPRRRAVEKALAAEGTKRGLPGSREAWPQGPRGLGSLGFLSTRAGKRGTRGSRKKGASAIAGEGEAGESAPPIAAHVIDSELHVEASKSYLAYALSVIVGRALPDARDGLKPVHRRILYAMSELGLSPSKPYRKSARVVGEVLGKFHPHGDQAVYDSLVRMAQTFSLRYMLVQGHGNFGSQDDDPAAAMRYTESRLSEFSVQTLLQDLDKSTVEFIPNFDVSTKEPTVLPARVPNLLVNGAHGIAVGVATNIPPHNLREVVSGLVAYIDNPSITTKELMGHVPGPDFPTGGLLVSGDSSLRQVYEKGKGSVVIRSKTHIEEGSRGRASIIVTEIPYQVSKSSMIEQIAEMVDNGKIQGITDIRDESDRDGMRVVIDVQRNHDPDLVLNNLYVNTRLQQRFNCNMVALVDRQPLNLSLRQVFEEFLSFRIETVENRAKHDLANASRRHHIVDGYLRVFADKEDQKKTSVNEAISLIKNSADSAGAEEALMARFGLSPEQAKSILGLPLRRLTGMEVSKVKKERDELAAKMSKLSDLLASREMVLGVIKEEALEVAKTHGDDRRSAILDEEVSSDMQLEDLVPNDPCIIVVSERGYVKRMKQQAFQVQGRATKGKLAGKLRQDDLIAHVFHAHLHDKLLCFSSNGRVYTLAAHEVPEGSRSSMGMALPRILKRWDDSAVTNVFAVSKEEFENKSNYLVTLSRNGYIKRTELSMYQNVRVNGLVALTLQEGDSLGWVRMSTDNNESCIVASKSGQMMRFPLDTLRPSGRGSRGVHSMKLADGDVIAGMDIIPREAKKSTLLVVTSLGYAKRVPLTSYKDQKRNGQGVKGIKLRPQDDVTTVRVVDEETCQQGDVLVATLSGNINRIPLHKVPSYARTAQGAKLVSLDDNGTDRVQSIAIVTDSEEE</sequence>
<dbReference type="InterPro" id="IPR050220">
    <property type="entry name" value="Type_II_DNA_Topoisomerases"/>
</dbReference>
<dbReference type="SMART" id="SM00434">
    <property type="entry name" value="TOP4c"/>
    <property type="match status" value="1"/>
</dbReference>
<evidence type="ECO:0000256" key="8">
    <source>
        <dbReference type="SAM" id="MobiDB-lite"/>
    </source>
</evidence>
<dbReference type="InterPro" id="IPR013757">
    <property type="entry name" value="Topo_IIA_A_a_sf"/>
</dbReference>
<evidence type="ECO:0000256" key="5">
    <source>
        <dbReference type="ARBA" id="ARBA00023125"/>
    </source>
</evidence>
<keyword evidence="4 7" id="KW-0799">Topoisomerase</keyword>
<dbReference type="InterPro" id="IPR013758">
    <property type="entry name" value="Topo_IIA_A/C_ab"/>
</dbReference>
<dbReference type="EC" id="5.6.2.2" evidence="3"/>
<evidence type="ECO:0000256" key="4">
    <source>
        <dbReference type="ARBA" id="ARBA00023029"/>
    </source>
</evidence>
<dbReference type="GO" id="GO:0009330">
    <property type="term" value="C:DNA topoisomerase type II (double strand cut, ATP-hydrolyzing) complex"/>
    <property type="evidence" value="ECO:0007669"/>
    <property type="project" value="TreeGrafter"/>
</dbReference>
<evidence type="ECO:0000256" key="7">
    <source>
        <dbReference type="PROSITE-ProRule" id="PRU01384"/>
    </source>
</evidence>
<feature type="region of interest" description="Disordered" evidence="8">
    <location>
        <begin position="50"/>
        <end position="104"/>
    </location>
</feature>
<dbReference type="Gene3D" id="1.10.268.10">
    <property type="entry name" value="Topoisomerase, domain 3"/>
    <property type="match status" value="1"/>
</dbReference>
<gene>
    <name evidence="10" type="ORF">A3770_09p55940</name>
</gene>
<evidence type="ECO:0000256" key="6">
    <source>
        <dbReference type="ARBA" id="ARBA00023235"/>
    </source>
</evidence>
<dbReference type="Pfam" id="PF03989">
    <property type="entry name" value="DNA_gyraseA_C"/>
    <property type="match status" value="6"/>
</dbReference>
<dbReference type="PANTHER" id="PTHR43493">
    <property type="entry name" value="DNA GYRASE/TOPOISOMERASE SUBUNIT A"/>
    <property type="match status" value="1"/>
</dbReference>
<reference evidence="10 11" key="1">
    <citation type="submission" date="2018-07" db="EMBL/GenBank/DDBJ databases">
        <title>The complete nuclear genome of the prasinophyte Chloropicon primus (CCMP1205).</title>
        <authorList>
            <person name="Pombert J.-F."/>
            <person name="Otis C."/>
            <person name="Turmel M."/>
            <person name="Lemieux C."/>
        </authorList>
    </citation>
    <scope>NUCLEOTIDE SEQUENCE [LARGE SCALE GENOMIC DNA]</scope>
    <source>
        <strain evidence="10 11">CCMP1205</strain>
    </source>
</reference>
<dbReference type="InterPro" id="IPR006691">
    <property type="entry name" value="GyrA/parC_rep"/>
</dbReference>
<name>A0A5B8MRG7_9CHLO</name>
<keyword evidence="11" id="KW-1185">Reference proteome</keyword>
<dbReference type="OrthoDB" id="276498at2759"/>
<evidence type="ECO:0000256" key="1">
    <source>
        <dbReference type="ARBA" id="ARBA00000185"/>
    </source>
</evidence>
<dbReference type="PROSITE" id="PS52040">
    <property type="entry name" value="TOPO_IIA"/>
    <property type="match status" value="1"/>
</dbReference>
<dbReference type="InterPro" id="IPR013760">
    <property type="entry name" value="Topo_IIA-like_dom_sf"/>
</dbReference>
<dbReference type="GO" id="GO:0006265">
    <property type="term" value="P:DNA topological change"/>
    <property type="evidence" value="ECO:0007669"/>
    <property type="project" value="UniProtKB-UniRule"/>
</dbReference>
<comment type="catalytic activity">
    <reaction evidence="1 7">
        <text>ATP-dependent breakage, passage and rejoining of double-stranded DNA.</text>
        <dbReference type="EC" id="5.6.2.2"/>
    </reaction>
</comment>
<dbReference type="Gene3D" id="3.30.1360.40">
    <property type="match status" value="1"/>
</dbReference>
<feature type="active site" description="O-(5'-phospho-DNA)-tyrosine intermediate" evidence="7">
    <location>
        <position position="229"/>
    </location>
</feature>
<keyword evidence="6 7" id="KW-0413">Isomerase</keyword>
<evidence type="ECO:0000259" key="9">
    <source>
        <dbReference type="PROSITE" id="PS52040"/>
    </source>
</evidence>
<dbReference type="AlphaFoldDB" id="A0A5B8MRG7"/>
<accession>A0A5B8MRG7</accession>
<dbReference type="CDD" id="cd00187">
    <property type="entry name" value="TOP4c"/>
    <property type="match status" value="1"/>
</dbReference>
<dbReference type="NCBIfam" id="NF004044">
    <property type="entry name" value="PRK05561.1"/>
    <property type="match status" value="1"/>
</dbReference>
<dbReference type="GO" id="GO:0005524">
    <property type="term" value="F:ATP binding"/>
    <property type="evidence" value="ECO:0007669"/>
    <property type="project" value="InterPro"/>
</dbReference>
<evidence type="ECO:0000313" key="11">
    <source>
        <dbReference type="Proteomes" id="UP000316726"/>
    </source>
</evidence>
<dbReference type="Pfam" id="PF00521">
    <property type="entry name" value="DNA_topoisoIV"/>
    <property type="match status" value="1"/>
</dbReference>
<organism evidence="10 11">
    <name type="scientific">Chloropicon primus</name>
    <dbReference type="NCBI Taxonomy" id="1764295"/>
    <lineage>
        <taxon>Eukaryota</taxon>
        <taxon>Viridiplantae</taxon>
        <taxon>Chlorophyta</taxon>
        <taxon>Chloropicophyceae</taxon>
        <taxon>Chloropicales</taxon>
        <taxon>Chloropicaceae</taxon>
        <taxon>Chloropicon</taxon>
    </lineage>
</organism>
<dbReference type="Gene3D" id="3.90.199.10">
    <property type="entry name" value="Topoisomerase II, domain 5"/>
    <property type="match status" value="1"/>
</dbReference>
<evidence type="ECO:0000256" key="2">
    <source>
        <dbReference type="ARBA" id="ARBA00008263"/>
    </source>
</evidence>
<keyword evidence="5 7" id="KW-0238">DNA-binding</keyword>
<protein>
    <recommendedName>
        <fullName evidence="3">DNA topoisomerase (ATP-hydrolyzing)</fullName>
        <ecNumber evidence="3">5.6.2.2</ecNumber>
    </recommendedName>
</protein>
<evidence type="ECO:0000256" key="3">
    <source>
        <dbReference type="ARBA" id="ARBA00012895"/>
    </source>
</evidence>